<accession>A0A401LJX0</accession>
<name>A0A388SAY5_9BURK</name>
<organism evidence="2 3">
    <name type="scientific">Mesosutterella multiformis</name>
    <dbReference type="NCBI Taxonomy" id="2259133"/>
    <lineage>
        <taxon>Bacteria</taxon>
        <taxon>Pseudomonadati</taxon>
        <taxon>Pseudomonadota</taxon>
        <taxon>Betaproteobacteria</taxon>
        <taxon>Burkholderiales</taxon>
        <taxon>Sutterellaceae</taxon>
        <taxon>Mesosutterella</taxon>
    </lineage>
</organism>
<comment type="caution">
    <text evidence="2">The sequence shown here is derived from an EMBL/GenBank/DDBJ whole genome shotgun (WGS) entry which is preliminary data.</text>
</comment>
<keyword evidence="1" id="KW-0472">Membrane</keyword>
<evidence type="ECO:0000313" key="3">
    <source>
        <dbReference type="Proteomes" id="UP000266091"/>
    </source>
</evidence>
<gene>
    <name evidence="2" type="ORF">MESMUL_07290</name>
</gene>
<dbReference type="RefSeq" id="WP_116269762.1">
    <property type="nucleotide sequence ID" value="NZ_BGZJ01000001.1"/>
</dbReference>
<dbReference type="Pfam" id="PF04367">
    <property type="entry name" value="DUF502"/>
    <property type="match status" value="1"/>
</dbReference>
<reference evidence="2 3" key="1">
    <citation type="journal article" date="2018" name="Int. J. Syst. Evol. Microbiol.">
        <title>Mesosutterella multiformis gen. nov., sp. nov., a member of the family Sutterellaceae and Sutterella megalosphaeroides sp. nov., isolated from human faeces.</title>
        <authorList>
            <person name="Sakamoto M."/>
            <person name="Ikeyama N."/>
            <person name="Kunihiro T."/>
            <person name="Iino T."/>
            <person name="Yuki M."/>
            <person name="Ohkuma M."/>
        </authorList>
    </citation>
    <scope>NUCLEOTIDE SEQUENCE [LARGE SCALE GENOMIC DNA]</scope>
    <source>
        <strain evidence="2 3">4NBBH2</strain>
    </source>
</reference>
<evidence type="ECO:0000256" key="1">
    <source>
        <dbReference type="SAM" id="Phobius"/>
    </source>
</evidence>
<keyword evidence="1" id="KW-0812">Transmembrane</keyword>
<dbReference type="InterPro" id="IPR007462">
    <property type="entry name" value="COV1-like"/>
</dbReference>
<dbReference type="PANTHER" id="PTHR31876">
    <property type="entry name" value="COV-LIKE PROTEIN 1"/>
    <property type="match status" value="1"/>
</dbReference>
<dbReference type="PANTHER" id="PTHR31876:SF26">
    <property type="entry name" value="PROTEIN LIKE COV 2"/>
    <property type="match status" value="1"/>
</dbReference>
<dbReference type="OrthoDB" id="9780267at2"/>
<accession>A0A388SAY5</accession>
<keyword evidence="1" id="KW-1133">Transmembrane helix</keyword>
<protein>
    <submittedName>
        <fullName evidence="2">Membrane protein</fullName>
    </submittedName>
</protein>
<proteinExistence type="predicted"/>
<dbReference type="AlphaFoldDB" id="A0A388SAY5"/>
<keyword evidence="3" id="KW-1185">Reference proteome</keyword>
<feature type="transmembrane region" description="Helical" evidence="1">
    <location>
        <begin position="49"/>
        <end position="72"/>
    </location>
</feature>
<dbReference type="EMBL" id="BGZJ01000001">
    <property type="protein sequence ID" value="GBO93375.1"/>
    <property type="molecule type" value="Genomic_DNA"/>
</dbReference>
<dbReference type="Proteomes" id="UP000266091">
    <property type="component" value="Unassembled WGS sequence"/>
</dbReference>
<sequence length="208" mass="23086">MFKKFISAGLLFWIPLIFTVWILDSVIEFSDRLLVFLPTQQLPAFLAKIPGLGLIFAVIIIFLTGVIVANVLGKKIVSWWEALLDRIPIVHPIYSGIKKIASTFLSQQSQSFQKVVMVEYPRKGAWTLAFVVNKAPDTIRSAAKTEENLLTVFVPTAPNPTSGYVIFVPESETRETSFGIEEAFTFHVSMGVVVPGSEKHESDDAVKA</sequence>
<evidence type="ECO:0000313" key="2">
    <source>
        <dbReference type="EMBL" id="GBO93375.1"/>
    </source>
</evidence>